<name>A0ABV7MDA3_9PROT</name>
<evidence type="ECO:0000313" key="16">
    <source>
        <dbReference type="EMBL" id="MFC3302730.1"/>
    </source>
</evidence>
<evidence type="ECO:0000259" key="15">
    <source>
        <dbReference type="PROSITE" id="PS50880"/>
    </source>
</evidence>
<keyword evidence="4 12" id="KW-0548">Nucleotidyltransferase</keyword>
<evidence type="ECO:0000256" key="3">
    <source>
        <dbReference type="ARBA" id="ARBA00022679"/>
    </source>
</evidence>
<keyword evidence="2 12" id="KW-0639">Primosome</keyword>
<dbReference type="InterPro" id="IPR036977">
    <property type="entry name" value="DNA_primase_Znf_CHC2"/>
</dbReference>
<dbReference type="NCBIfam" id="TIGR01391">
    <property type="entry name" value="dnaG"/>
    <property type="match status" value="1"/>
</dbReference>
<comment type="function">
    <text evidence="12 13">RNA polymerase that catalyzes the synthesis of short RNA molecules used as primers for DNA polymerase during DNA replication.</text>
</comment>
<dbReference type="InterPro" id="IPR013264">
    <property type="entry name" value="DNAG_N"/>
</dbReference>
<dbReference type="InterPro" id="IPR002694">
    <property type="entry name" value="Znf_CHC2"/>
</dbReference>
<comment type="caution">
    <text evidence="12">Lacks conserved residue(s) required for the propagation of feature annotation.</text>
</comment>
<dbReference type="Pfam" id="PF13155">
    <property type="entry name" value="Toprim_2"/>
    <property type="match status" value="1"/>
</dbReference>
<dbReference type="InterPro" id="IPR006171">
    <property type="entry name" value="TOPRIM_dom"/>
</dbReference>
<dbReference type="Gene3D" id="3.90.980.10">
    <property type="entry name" value="DNA primase, catalytic core, N-terminal domain"/>
    <property type="match status" value="1"/>
</dbReference>
<keyword evidence="9" id="KW-0460">Magnesium</keyword>
<dbReference type="PROSITE" id="PS50880">
    <property type="entry name" value="TOPRIM"/>
    <property type="match status" value="1"/>
</dbReference>
<accession>A0ABV7MDA3</accession>
<evidence type="ECO:0000256" key="2">
    <source>
        <dbReference type="ARBA" id="ARBA00022515"/>
    </source>
</evidence>
<dbReference type="InterPro" id="IPR037068">
    <property type="entry name" value="DNA_primase_core_N_sf"/>
</dbReference>
<keyword evidence="1 12" id="KW-0240">DNA-directed RNA polymerase</keyword>
<comment type="cofactor">
    <cofactor evidence="13">
        <name>Zn(2+)</name>
        <dbReference type="ChEBI" id="CHEBI:29105"/>
    </cofactor>
    <text evidence="13">Binds 1 zinc ion per monomer.</text>
</comment>
<evidence type="ECO:0000256" key="4">
    <source>
        <dbReference type="ARBA" id="ARBA00022695"/>
    </source>
</evidence>
<keyword evidence="8 13" id="KW-0862">Zinc</keyword>
<comment type="caution">
    <text evidence="16">The sequence shown here is derived from an EMBL/GenBank/DDBJ whole genome shotgun (WGS) entry which is preliminary data.</text>
</comment>
<evidence type="ECO:0000256" key="1">
    <source>
        <dbReference type="ARBA" id="ARBA00022478"/>
    </source>
</evidence>
<evidence type="ECO:0000256" key="7">
    <source>
        <dbReference type="ARBA" id="ARBA00022771"/>
    </source>
</evidence>
<dbReference type="HAMAP" id="MF_00974">
    <property type="entry name" value="DNA_primase_DnaG"/>
    <property type="match status" value="1"/>
</dbReference>
<keyword evidence="17" id="KW-1185">Reference proteome</keyword>
<feature type="domain" description="Toprim" evidence="15">
    <location>
        <begin position="258"/>
        <end position="339"/>
    </location>
</feature>
<dbReference type="InterPro" id="IPR030846">
    <property type="entry name" value="DnaG_bac"/>
</dbReference>
<dbReference type="Pfam" id="PF01807">
    <property type="entry name" value="Zn_ribbon_DnaG"/>
    <property type="match status" value="1"/>
</dbReference>
<reference evidence="17" key="1">
    <citation type="journal article" date="2019" name="Int. J. Syst. Evol. Microbiol.">
        <title>The Global Catalogue of Microorganisms (GCM) 10K type strain sequencing project: providing services to taxonomists for standard genome sequencing and annotation.</title>
        <authorList>
            <consortium name="The Broad Institute Genomics Platform"/>
            <consortium name="The Broad Institute Genome Sequencing Center for Infectious Disease"/>
            <person name="Wu L."/>
            <person name="Ma J."/>
        </authorList>
    </citation>
    <scope>NUCLEOTIDE SEQUENCE [LARGE SCALE GENOMIC DNA]</scope>
    <source>
        <strain evidence="17">KCTC 22245</strain>
    </source>
</reference>
<evidence type="ECO:0000256" key="12">
    <source>
        <dbReference type="HAMAP-Rule" id="MF_00974"/>
    </source>
</evidence>
<keyword evidence="10 12" id="KW-0238">DNA-binding</keyword>
<comment type="catalytic activity">
    <reaction evidence="12">
        <text>ssDNA + n NTP = ssDNA/pppN(pN)n-1 hybrid + (n-1) diphosphate.</text>
        <dbReference type="EC" id="2.7.7.101"/>
    </reaction>
</comment>
<evidence type="ECO:0000256" key="13">
    <source>
        <dbReference type="PIRNR" id="PIRNR002811"/>
    </source>
</evidence>
<protein>
    <recommendedName>
        <fullName evidence="12 13">DNA primase</fullName>
        <ecNumber evidence="12">2.7.7.101</ecNumber>
    </recommendedName>
</protein>
<comment type="subunit">
    <text evidence="12">Monomer. Interacts with DnaB.</text>
</comment>
<comment type="similarity">
    <text evidence="12 13">Belongs to the DnaG primase family.</text>
</comment>
<evidence type="ECO:0000313" key="17">
    <source>
        <dbReference type="Proteomes" id="UP001595607"/>
    </source>
</evidence>
<dbReference type="RefSeq" id="WP_189571392.1">
    <property type="nucleotide sequence ID" value="NZ_BMXU01000001.1"/>
</dbReference>
<dbReference type="SUPFAM" id="SSF56731">
    <property type="entry name" value="DNA primase core"/>
    <property type="match status" value="1"/>
</dbReference>
<dbReference type="PANTHER" id="PTHR30313:SF2">
    <property type="entry name" value="DNA PRIMASE"/>
    <property type="match status" value="1"/>
</dbReference>
<evidence type="ECO:0000256" key="6">
    <source>
        <dbReference type="ARBA" id="ARBA00022723"/>
    </source>
</evidence>
<evidence type="ECO:0000256" key="8">
    <source>
        <dbReference type="ARBA" id="ARBA00022833"/>
    </source>
</evidence>
<organism evidence="16 17">
    <name type="scientific">Parvularcula lutaonensis</name>
    <dbReference type="NCBI Taxonomy" id="491923"/>
    <lineage>
        <taxon>Bacteria</taxon>
        <taxon>Pseudomonadati</taxon>
        <taxon>Pseudomonadota</taxon>
        <taxon>Alphaproteobacteria</taxon>
        <taxon>Parvularculales</taxon>
        <taxon>Parvularculaceae</taxon>
        <taxon>Parvularcula</taxon>
    </lineage>
</organism>
<dbReference type="Pfam" id="PF08275">
    <property type="entry name" value="DNAG_N"/>
    <property type="match status" value="1"/>
</dbReference>
<gene>
    <name evidence="12 16" type="primary">dnaG</name>
    <name evidence="16" type="ORF">ACFONP_08295</name>
</gene>
<proteinExistence type="inferred from homology"/>
<dbReference type="SMART" id="SM00493">
    <property type="entry name" value="TOPRIM"/>
    <property type="match status" value="1"/>
</dbReference>
<feature type="region of interest" description="Disordered" evidence="14">
    <location>
        <begin position="428"/>
        <end position="462"/>
    </location>
</feature>
<dbReference type="EC" id="2.7.7.101" evidence="12"/>
<evidence type="ECO:0000256" key="11">
    <source>
        <dbReference type="ARBA" id="ARBA00023163"/>
    </source>
</evidence>
<dbReference type="SUPFAM" id="SSF57783">
    <property type="entry name" value="Zinc beta-ribbon"/>
    <property type="match status" value="1"/>
</dbReference>
<dbReference type="Gene3D" id="3.90.580.10">
    <property type="entry name" value="Zinc finger, CHC2-type domain"/>
    <property type="match status" value="1"/>
</dbReference>
<evidence type="ECO:0000256" key="14">
    <source>
        <dbReference type="SAM" id="MobiDB-lite"/>
    </source>
</evidence>
<dbReference type="InterPro" id="IPR050219">
    <property type="entry name" value="DnaG_primase"/>
</dbReference>
<dbReference type="Gene3D" id="3.40.1360.10">
    <property type="match status" value="1"/>
</dbReference>
<sequence>MTSFPPQFLDELKSRLRASDVIGRHVQLKKAGREWRGLSPFNKERTPSFYVNDEKMAFFDFSSGNSGDIIKFLMLHQNRTFPEAVEELAALAGMEVPRMTQADERKLSEREVLYKVLADASDFFQKALMEPEGAEARDYLRRRGVKRSSLEAFGLGYAPQGWDSLKRFFLGRGVDEKILVSAGLLKVRESDGSTYDGFRHRVMFPIFDGRGRVIAFGGRALEKDAPAKYLNSPETDVFHKGRVLYNFGRARTKLKGDAPLLVCEGYMDALALDAAGYAAVAPLGTALTEDQLRLLWRVQQAPVLCFDGDRAGRSAAERALDRALPALSAKQSLRFAFLPDGEDPDDLLRRGGKPAMDQILAARSDAEDTMWQLALARHGAGSAENIAALETEIMERASRIQDPAMKGAMRQAFKDRLYDLRGQIIRDSKERRQAQRKRRVQPPAKLSPELRSRLGQGGIGAPKNSAREAQLVIGLIHHPQLFHHFEEDILALTIEDPDLAKLWSRTVDALIGAPDLDFEGLRTQLSVCSEAESIYQRWSADPLVRTVRFIRRDAEDGIAKDGWRDVYLIDRRQKILNAEISEAGAEAHLDPAREKIWLNSVRLSLGAGTDRQNGSGGSDAA</sequence>
<keyword evidence="6 13" id="KW-0479">Metal-binding</keyword>
<dbReference type="PANTHER" id="PTHR30313">
    <property type="entry name" value="DNA PRIMASE"/>
    <property type="match status" value="1"/>
</dbReference>
<dbReference type="InterPro" id="IPR006295">
    <property type="entry name" value="DNA_primase_DnaG"/>
</dbReference>
<keyword evidence="5 12" id="KW-0235">DNA replication</keyword>
<dbReference type="Proteomes" id="UP001595607">
    <property type="component" value="Unassembled WGS sequence"/>
</dbReference>
<dbReference type="EMBL" id="JBHRVA010000002">
    <property type="protein sequence ID" value="MFC3302730.1"/>
    <property type="molecule type" value="Genomic_DNA"/>
</dbReference>
<evidence type="ECO:0000256" key="9">
    <source>
        <dbReference type="ARBA" id="ARBA00022842"/>
    </source>
</evidence>
<evidence type="ECO:0000256" key="5">
    <source>
        <dbReference type="ARBA" id="ARBA00022705"/>
    </source>
</evidence>
<evidence type="ECO:0000256" key="10">
    <source>
        <dbReference type="ARBA" id="ARBA00023125"/>
    </source>
</evidence>
<dbReference type="PIRSF" id="PIRSF002811">
    <property type="entry name" value="DnaG"/>
    <property type="match status" value="1"/>
</dbReference>
<keyword evidence="3 12" id="KW-0808">Transferase</keyword>
<keyword evidence="7" id="KW-0863">Zinc-finger</keyword>
<dbReference type="InterPro" id="IPR034151">
    <property type="entry name" value="TOPRIM_DnaG_bac"/>
</dbReference>
<dbReference type="CDD" id="cd03364">
    <property type="entry name" value="TOPRIM_DnaG_primases"/>
    <property type="match status" value="1"/>
</dbReference>
<keyword evidence="11 12" id="KW-0804">Transcription</keyword>
<dbReference type="SMART" id="SM00400">
    <property type="entry name" value="ZnF_CHCC"/>
    <property type="match status" value="1"/>
</dbReference>